<gene>
    <name evidence="2" type="ORF">WS72_13545</name>
</gene>
<dbReference type="Proteomes" id="UP000070255">
    <property type="component" value="Unassembled WGS sequence"/>
</dbReference>
<keyword evidence="1" id="KW-0472">Membrane</keyword>
<proteinExistence type="predicted"/>
<evidence type="ECO:0000313" key="3">
    <source>
        <dbReference type="Proteomes" id="UP000070255"/>
    </source>
</evidence>
<keyword evidence="1" id="KW-1133">Transmembrane helix</keyword>
<feature type="transmembrane region" description="Helical" evidence="1">
    <location>
        <begin position="20"/>
        <end position="40"/>
    </location>
</feature>
<accession>A0ABR5TFJ9</accession>
<dbReference type="EMBL" id="LNJQ01000001">
    <property type="protein sequence ID" value="KWZ43778.1"/>
    <property type="molecule type" value="Genomic_DNA"/>
</dbReference>
<name>A0ABR5TFJ9_9BURK</name>
<evidence type="ECO:0000313" key="2">
    <source>
        <dbReference type="EMBL" id="KWZ43778.1"/>
    </source>
</evidence>
<protein>
    <submittedName>
        <fullName evidence="2">Uncharacterized protein</fullName>
    </submittedName>
</protein>
<keyword evidence="1" id="KW-0812">Transmembrane</keyword>
<sequence>MSEADCGANERVKTWLPSMLSAPIASCAYMACCSSSMLMLPRPQRRHDGKVALTKSIQRWCSDGFEFRCDNDEPLRGTFALDRCDREVMNWEATTCGH</sequence>
<organism evidence="2 3">
    <name type="scientific">Burkholderia savannae</name>
    <dbReference type="NCBI Taxonomy" id="1637837"/>
    <lineage>
        <taxon>Bacteria</taxon>
        <taxon>Pseudomonadati</taxon>
        <taxon>Pseudomonadota</taxon>
        <taxon>Betaproteobacteria</taxon>
        <taxon>Burkholderiales</taxon>
        <taxon>Burkholderiaceae</taxon>
        <taxon>Burkholderia</taxon>
        <taxon>pseudomallei group</taxon>
    </lineage>
</organism>
<evidence type="ECO:0000256" key="1">
    <source>
        <dbReference type="SAM" id="Phobius"/>
    </source>
</evidence>
<comment type="caution">
    <text evidence="2">The sequence shown here is derived from an EMBL/GenBank/DDBJ whole genome shotgun (WGS) entry which is preliminary data.</text>
</comment>
<reference evidence="2 3" key="1">
    <citation type="submission" date="2015-11" db="EMBL/GenBank/DDBJ databases">
        <authorList>
            <person name="Sahl J."/>
            <person name="Wagner D."/>
            <person name="Keim P."/>
        </authorList>
    </citation>
    <scope>NUCLEOTIDE SEQUENCE [LARGE SCALE GENOMIC DNA]</scope>
    <source>
        <strain evidence="2 3">BDU18</strain>
    </source>
</reference>
<keyword evidence="3" id="KW-1185">Reference proteome</keyword>